<comment type="caution">
    <text evidence="2">The sequence shown here is derived from an EMBL/GenBank/DDBJ whole genome shotgun (WGS) entry which is preliminary data.</text>
</comment>
<evidence type="ECO:0000313" key="2">
    <source>
        <dbReference type="EMBL" id="KAK6175566.1"/>
    </source>
</evidence>
<evidence type="ECO:0000256" key="1">
    <source>
        <dbReference type="SAM" id="SignalP"/>
    </source>
</evidence>
<dbReference type="Proteomes" id="UP001347796">
    <property type="component" value="Unassembled WGS sequence"/>
</dbReference>
<feature type="chain" id="PRO_5042812280" evidence="1">
    <location>
        <begin position="25"/>
        <end position="644"/>
    </location>
</feature>
<dbReference type="AlphaFoldDB" id="A0AAN8JHA0"/>
<sequence>MRPQSRPLTKCTILLFCLMTGTFARTLEELIIELKDKTESLQVKKQTQFIPLLSWQKDKGVYGSEVKLNFHGSSHLAFVRDEFSVFDNNMFVTAWVTSCLLEAYRYGGGPKPSRSHIELSLNSINQYRNKNRKYENSIMSFWPQVYNKTTSTYISTPANLLKLFDETDGLPVKTIEDILKLFGFNDIGKLIERLLGEKPMFRSAFHIPPDFDDTFVNIGLGALLTDVKADFDTEQQSWMNSNTNLTSVFDALKKYAYRPFSNDSNINTIDPRSYYYLSTFLEEVLSDATDLALTPTWISNIDETSNMRSKGVSMPFNINNVDVTVSSNVIYGITSSILTGLVPVSTLDDSDIQQIYLNTTNMVAYQLRTDFHQRRDLALTYYPSVFELYWFVARTVFLLNEKSKYSKLPHQDLETVLATLEPVLETHVTSKILTQAKPEGSNMLYFDDFLGDRDYDDNNHTLVKGDDRIFTTAMAVNTLISTWSIFDDKSSKLFWKKDVTLNVKDVISKCVNWLVKYTLSDDFKPWNCFFSGSGKGIDSMPFFFPINRLEFLNGTKITDYNHFPHGAPYIIGFKGVVPKSSYDNMVQNETHFGRKTTTTFSGYNSGSGYFPFWSSEPYTYATSMLALSQFNNIVKDDIKTNLIG</sequence>
<dbReference type="EMBL" id="JAZGQO010000010">
    <property type="protein sequence ID" value="KAK6175566.1"/>
    <property type="molecule type" value="Genomic_DNA"/>
</dbReference>
<keyword evidence="1" id="KW-0732">Signal</keyword>
<keyword evidence="3" id="KW-1185">Reference proteome</keyword>
<accession>A0AAN8JHA0</accession>
<gene>
    <name evidence="2" type="ORF">SNE40_014002</name>
</gene>
<name>A0AAN8JHA0_PATCE</name>
<proteinExistence type="predicted"/>
<evidence type="ECO:0000313" key="3">
    <source>
        <dbReference type="Proteomes" id="UP001347796"/>
    </source>
</evidence>
<reference evidence="2 3" key="1">
    <citation type="submission" date="2024-01" db="EMBL/GenBank/DDBJ databases">
        <title>The genome of the rayed Mediterranean limpet Patella caerulea (Linnaeus, 1758).</title>
        <authorList>
            <person name="Anh-Thu Weber A."/>
            <person name="Halstead-Nussloch G."/>
        </authorList>
    </citation>
    <scope>NUCLEOTIDE SEQUENCE [LARGE SCALE GENOMIC DNA]</scope>
    <source>
        <strain evidence="2">AATW-2023a</strain>
        <tissue evidence="2">Whole specimen</tissue>
    </source>
</reference>
<protein>
    <submittedName>
        <fullName evidence="2">Uncharacterized protein</fullName>
    </submittedName>
</protein>
<organism evidence="2 3">
    <name type="scientific">Patella caerulea</name>
    <name type="common">Rayed Mediterranean limpet</name>
    <dbReference type="NCBI Taxonomy" id="87958"/>
    <lineage>
        <taxon>Eukaryota</taxon>
        <taxon>Metazoa</taxon>
        <taxon>Spiralia</taxon>
        <taxon>Lophotrochozoa</taxon>
        <taxon>Mollusca</taxon>
        <taxon>Gastropoda</taxon>
        <taxon>Patellogastropoda</taxon>
        <taxon>Patelloidea</taxon>
        <taxon>Patellidae</taxon>
        <taxon>Patella</taxon>
    </lineage>
</organism>
<feature type="signal peptide" evidence="1">
    <location>
        <begin position="1"/>
        <end position="24"/>
    </location>
</feature>